<keyword evidence="5 8" id="KW-0255">Endonuclease</keyword>
<reference evidence="10" key="1">
    <citation type="journal article" date="2020" name="Int. J. Syst. Evol. Microbiol.">
        <title>Alteromonas alba sp. nov., a marine bacterium isolated from the seawater of the West Pacific Ocean.</title>
        <authorList>
            <person name="Sun C."/>
            <person name="Wu Y.-H."/>
            <person name="Xamxidin M."/>
            <person name="Cheng H."/>
            <person name="Xu X.-W."/>
        </authorList>
    </citation>
    <scope>NUCLEOTIDE SEQUENCE [LARGE SCALE GENOMIC DNA]</scope>
    <source>
        <strain evidence="10">190</strain>
    </source>
</reference>
<dbReference type="PANTHER" id="PTHR46986:SF1">
    <property type="entry name" value="ENDORIBONUCLEASE YBEY, CHLOROPLASTIC"/>
    <property type="match status" value="1"/>
</dbReference>
<evidence type="ECO:0000256" key="8">
    <source>
        <dbReference type="HAMAP-Rule" id="MF_00009"/>
    </source>
</evidence>
<protein>
    <recommendedName>
        <fullName evidence="8">Endoribonuclease YbeY</fullName>
        <ecNumber evidence="8">3.1.-.-</ecNumber>
    </recommendedName>
</protein>
<evidence type="ECO:0000256" key="7">
    <source>
        <dbReference type="ARBA" id="ARBA00022833"/>
    </source>
</evidence>
<dbReference type="SUPFAM" id="SSF55486">
    <property type="entry name" value="Metalloproteases ('zincins'), catalytic domain"/>
    <property type="match status" value="1"/>
</dbReference>
<keyword evidence="8" id="KW-0963">Cytoplasm</keyword>
<dbReference type="PANTHER" id="PTHR46986">
    <property type="entry name" value="ENDORIBONUCLEASE YBEY, CHLOROPLASTIC"/>
    <property type="match status" value="1"/>
</dbReference>
<dbReference type="Pfam" id="PF02130">
    <property type="entry name" value="YbeY"/>
    <property type="match status" value="1"/>
</dbReference>
<dbReference type="NCBIfam" id="TIGR00043">
    <property type="entry name" value="rRNA maturation RNase YbeY"/>
    <property type="match status" value="1"/>
</dbReference>
<keyword evidence="7 8" id="KW-0862">Zinc</keyword>
<feature type="binding site" evidence="8">
    <location>
        <position position="118"/>
    </location>
    <ligand>
        <name>Zn(2+)</name>
        <dbReference type="ChEBI" id="CHEBI:29105"/>
        <note>catalytic</note>
    </ligand>
</feature>
<dbReference type="GO" id="GO:0006364">
    <property type="term" value="P:rRNA processing"/>
    <property type="evidence" value="ECO:0007669"/>
    <property type="project" value="UniProtKB-UniRule"/>
</dbReference>
<evidence type="ECO:0000256" key="1">
    <source>
        <dbReference type="ARBA" id="ARBA00010875"/>
    </source>
</evidence>
<keyword evidence="10" id="KW-1185">Reference proteome</keyword>
<dbReference type="GO" id="GO:0004222">
    <property type="term" value="F:metalloendopeptidase activity"/>
    <property type="evidence" value="ECO:0007669"/>
    <property type="project" value="InterPro"/>
</dbReference>
<dbReference type="InterPro" id="IPR023091">
    <property type="entry name" value="MetalPrtase_cat_dom_sf_prd"/>
</dbReference>
<evidence type="ECO:0000256" key="4">
    <source>
        <dbReference type="ARBA" id="ARBA00022723"/>
    </source>
</evidence>
<evidence type="ECO:0000256" key="5">
    <source>
        <dbReference type="ARBA" id="ARBA00022759"/>
    </source>
</evidence>
<evidence type="ECO:0000256" key="3">
    <source>
        <dbReference type="ARBA" id="ARBA00022722"/>
    </source>
</evidence>
<keyword evidence="6 8" id="KW-0378">Hydrolase</keyword>
<keyword evidence="2 8" id="KW-0690">Ribosome biogenesis</keyword>
<name>A0A2S9VE77_9ALTE</name>
<proteinExistence type="inferred from homology"/>
<feature type="binding site" evidence="8">
    <location>
        <position position="122"/>
    </location>
    <ligand>
        <name>Zn(2+)</name>
        <dbReference type="ChEBI" id="CHEBI:29105"/>
        <note>catalytic</note>
    </ligand>
</feature>
<keyword evidence="3 8" id="KW-0540">Nuclease</keyword>
<evidence type="ECO:0000313" key="10">
    <source>
        <dbReference type="Proteomes" id="UP000238949"/>
    </source>
</evidence>
<sequence length="157" mass="17392">MSAVVDYQQAYEGAAELIASIPDEAQLTAWASLVLNHLETGEKELTVRFVDSDESQSLNHEYRGKDKPTNVLSFPFECPPEVPLNLLGDLVVCVPVIAAEAAEQHKAIGDHYAHMIIHGTLHLLGFDHIEEDEAQAMEQLEIDLLAKLSIDDPYQDD</sequence>
<comment type="function">
    <text evidence="8">Single strand-specific metallo-endoribonuclease involved in late-stage 70S ribosome quality control and in maturation of the 3' terminus of the 16S rRNA.</text>
</comment>
<dbReference type="PROSITE" id="PS01306">
    <property type="entry name" value="UPF0054"/>
    <property type="match status" value="1"/>
</dbReference>
<evidence type="ECO:0000256" key="6">
    <source>
        <dbReference type="ARBA" id="ARBA00022801"/>
    </source>
</evidence>
<comment type="similarity">
    <text evidence="1 8">Belongs to the endoribonuclease YbeY family.</text>
</comment>
<dbReference type="InterPro" id="IPR002036">
    <property type="entry name" value="YbeY"/>
</dbReference>
<keyword evidence="8" id="KW-0698">rRNA processing</keyword>
<organism evidence="9 10">
    <name type="scientific">Alteromonas alba</name>
    <dbReference type="NCBI Taxonomy" id="2079529"/>
    <lineage>
        <taxon>Bacteria</taxon>
        <taxon>Pseudomonadati</taxon>
        <taxon>Pseudomonadota</taxon>
        <taxon>Gammaproteobacteria</taxon>
        <taxon>Alteromonadales</taxon>
        <taxon>Alteromonadaceae</taxon>
        <taxon>Alteromonas/Salinimonas group</taxon>
        <taxon>Alteromonas</taxon>
    </lineage>
</organism>
<dbReference type="AlphaFoldDB" id="A0A2S9VE77"/>
<accession>A0A2S9VE77</accession>
<dbReference type="InterPro" id="IPR020549">
    <property type="entry name" value="YbeY_CS"/>
</dbReference>
<evidence type="ECO:0000256" key="2">
    <source>
        <dbReference type="ARBA" id="ARBA00022517"/>
    </source>
</evidence>
<evidence type="ECO:0000313" key="9">
    <source>
        <dbReference type="EMBL" id="PRO74736.1"/>
    </source>
</evidence>
<dbReference type="EMBL" id="PVNP01000038">
    <property type="protein sequence ID" value="PRO74736.1"/>
    <property type="molecule type" value="Genomic_DNA"/>
</dbReference>
<dbReference type="RefSeq" id="WP_105933595.1">
    <property type="nucleotide sequence ID" value="NZ_PVNP01000038.1"/>
</dbReference>
<dbReference type="GO" id="GO:0008270">
    <property type="term" value="F:zinc ion binding"/>
    <property type="evidence" value="ECO:0007669"/>
    <property type="project" value="UniProtKB-UniRule"/>
</dbReference>
<comment type="subcellular location">
    <subcellularLocation>
        <location evidence="8">Cytoplasm</location>
    </subcellularLocation>
</comment>
<dbReference type="Gene3D" id="3.40.390.30">
    <property type="entry name" value="Metalloproteases ('zincins'), catalytic domain"/>
    <property type="match status" value="1"/>
</dbReference>
<dbReference type="GO" id="GO:0004521">
    <property type="term" value="F:RNA endonuclease activity"/>
    <property type="evidence" value="ECO:0007669"/>
    <property type="project" value="UniProtKB-UniRule"/>
</dbReference>
<keyword evidence="4 8" id="KW-0479">Metal-binding</keyword>
<comment type="cofactor">
    <cofactor evidence="8">
        <name>Zn(2+)</name>
        <dbReference type="ChEBI" id="CHEBI:29105"/>
    </cofactor>
    <text evidence="8">Binds 1 zinc ion.</text>
</comment>
<dbReference type="Proteomes" id="UP000238949">
    <property type="component" value="Unassembled WGS sequence"/>
</dbReference>
<comment type="caution">
    <text evidence="9">The sequence shown here is derived from an EMBL/GenBank/DDBJ whole genome shotgun (WGS) entry which is preliminary data.</text>
</comment>
<feature type="binding site" evidence="8">
    <location>
        <position position="128"/>
    </location>
    <ligand>
        <name>Zn(2+)</name>
        <dbReference type="ChEBI" id="CHEBI:29105"/>
        <note>catalytic</note>
    </ligand>
</feature>
<gene>
    <name evidence="8" type="primary">ybeY</name>
    <name evidence="9" type="ORF">C6Y40_04810</name>
</gene>
<dbReference type="EC" id="3.1.-.-" evidence="8"/>
<dbReference type="HAMAP" id="MF_00009">
    <property type="entry name" value="Endoribonucl_YbeY"/>
    <property type="match status" value="1"/>
</dbReference>
<dbReference type="OrthoDB" id="9807740at2"/>
<dbReference type="GO" id="GO:0005737">
    <property type="term" value="C:cytoplasm"/>
    <property type="evidence" value="ECO:0007669"/>
    <property type="project" value="UniProtKB-SubCell"/>
</dbReference>